<keyword evidence="7 9" id="KW-0320">Glycogen biosynthesis</keyword>
<dbReference type="EC" id="2.7.7.27" evidence="9"/>
<dbReference type="RefSeq" id="WP_188354777.1">
    <property type="nucleotide sequence ID" value="NZ_BMDH01000001.1"/>
</dbReference>
<dbReference type="InterPro" id="IPR029044">
    <property type="entry name" value="Nucleotide-diphossugar_trans"/>
</dbReference>
<dbReference type="SUPFAM" id="SSF53448">
    <property type="entry name" value="Nucleotide-diphospho-sugar transferases"/>
    <property type="match status" value="1"/>
</dbReference>
<comment type="similarity">
    <text evidence="1 9">Belongs to the bacterial/plant glucose-1-phosphate adenylyltransferase family.</text>
</comment>
<comment type="caution">
    <text evidence="12">The sequence shown here is derived from an EMBL/GenBank/DDBJ whole genome shotgun (WGS) entry which is preliminary data.</text>
</comment>
<dbReference type="InterPro" id="IPR023049">
    <property type="entry name" value="GlgC_bac"/>
</dbReference>
<dbReference type="GO" id="GO:0005978">
    <property type="term" value="P:glycogen biosynthetic process"/>
    <property type="evidence" value="ECO:0007669"/>
    <property type="project" value="UniProtKB-UniRule"/>
</dbReference>
<dbReference type="Gene3D" id="2.160.10.10">
    <property type="entry name" value="Hexapeptide repeat proteins"/>
    <property type="match status" value="1"/>
</dbReference>
<dbReference type="GO" id="GO:0008878">
    <property type="term" value="F:glucose-1-phosphate adenylyltransferase activity"/>
    <property type="evidence" value="ECO:0007669"/>
    <property type="project" value="UniProtKB-UniRule"/>
</dbReference>
<dbReference type="CDD" id="cd04651">
    <property type="entry name" value="LbH_G1P_AT_C"/>
    <property type="match status" value="1"/>
</dbReference>
<evidence type="ECO:0000313" key="13">
    <source>
        <dbReference type="Proteomes" id="UP000619536"/>
    </source>
</evidence>
<dbReference type="InterPro" id="IPR005836">
    <property type="entry name" value="ADP_Glu_pyroP_CS"/>
</dbReference>
<keyword evidence="6 9" id="KW-0067">ATP-binding</keyword>
<evidence type="ECO:0000256" key="8">
    <source>
        <dbReference type="ARBA" id="ARBA00023277"/>
    </source>
</evidence>
<dbReference type="Proteomes" id="UP000619536">
    <property type="component" value="Unassembled WGS sequence"/>
</dbReference>
<dbReference type="GO" id="GO:0005524">
    <property type="term" value="F:ATP binding"/>
    <property type="evidence" value="ECO:0007669"/>
    <property type="project" value="UniProtKB-KW"/>
</dbReference>
<dbReference type="NCBIfam" id="NF001947">
    <property type="entry name" value="PRK00725.1"/>
    <property type="match status" value="1"/>
</dbReference>
<feature type="domain" description="Glucose-1-phosphate adenylyltransferase/Bifunctional protein GlmU-like C-terminal hexapeptide" evidence="11">
    <location>
        <begin position="302"/>
        <end position="406"/>
    </location>
</feature>
<evidence type="ECO:0000313" key="12">
    <source>
        <dbReference type="EMBL" id="GGI13536.1"/>
    </source>
</evidence>
<dbReference type="SUPFAM" id="SSF51161">
    <property type="entry name" value="Trimeric LpxA-like enzymes"/>
    <property type="match status" value="1"/>
</dbReference>
<sequence>MKQNPKILSIVLAGGEGTRLMPLTRDRAKPAVPFGGVFRLVDFPLSNLVNSDMRQVIVLTQYKSHSLDRHISRVWRFSALLGNYVTPVPAQQRLGKHWYLGSADAILQTINIIEDVQPDIVVIVGADHVYRMDFRQMVQSHIDSGAEFTVAGIRQPVSQSNQFGVINTDPAHPQVITHFEEKPETTAGLADDPSMMLASMGNYVANTDALFNALRQDEKAADTKHDMGGDIAPFFAARGEAGVYDFTLNDVPGSTEKDRAYWRDVGTIKQFYDAHMDLIAYVPDFNLYNEQWPIYTNSGSLPPAKFVHAGRDRLGHATDSIVSPGTIVSGGEVHHSVISPNVRIHSWSQVVDSVLFDGVVINRRARVYKAILDKNVVLTENATVGIDTERDIKRGFTITPEGITVVPKGTVVSD</sequence>
<comment type="catalytic activity">
    <reaction evidence="9">
        <text>alpha-D-glucose 1-phosphate + ATP + H(+) = ADP-alpha-D-glucose + diphosphate</text>
        <dbReference type="Rhea" id="RHEA:12120"/>
        <dbReference type="ChEBI" id="CHEBI:15378"/>
        <dbReference type="ChEBI" id="CHEBI:30616"/>
        <dbReference type="ChEBI" id="CHEBI:33019"/>
        <dbReference type="ChEBI" id="CHEBI:57498"/>
        <dbReference type="ChEBI" id="CHEBI:58601"/>
        <dbReference type="EC" id="2.7.7.27"/>
    </reaction>
</comment>
<feature type="binding site" evidence="9">
    <location>
        <position position="99"/>
    </location>
    <ligand>
        <name>alpha-D-glucose 1-phosphate</name>
        <dbReference type="ChEBI" id="CHEBI:58601"/>
    </ligand>
</feature>
<dbReference type="EMBL" id="BMDH01000001">
    <property type="protein sequence ID" value="GGI13536.1"/>
    <property type="molecule type" value="Genomic_DNA"/>
</dbReference>
<dbReference type="PANTHER" id="PTHR43523:SF2">
    <property type="entry name" value="GLUCOSE-1-PHOSPHATE ADENYLYLTRANSFERASE"/>
    <property type="match status" value="1"/>
</dbReference>
<dbReference type="InterPro" id="IPR005835">
    <property type="entry name" value="NTP_transferase_dom"/>
</dbReference>
<dbReference type="HAMAP" id="MF_00624">
    <property type="entry name" value="GlgC"/>
    <property type="match status" value="1"/>
</dbReference>
<dbReference type="Pfam" id="PF00483">
    <property type="entry name" value="NTP_transferase"/>
    <property type="match status" value="1"/>
</dbReference>
<keyword evidence="4 9" id="KW-0548">Nucleotidyltransferase</keyword>
<feature type="binding site" evidence="9">
    <location>
        <position position="164"/>
    </location>
    <ligand>
        <name>alpha-D-glucose 1-phosphate</name>
        <dbReference type="ChEBI" id="CHEBI:58601"/>
    </ligand>
</feature>
<dbReference type="NCBIfam" id="TIGR02091">
    <property type="entry name" value="glgC"/>
    <property type="match status" value="1"/>
</dbReference>
<keyword evidence="8 9" id="KW-0119">Carbohydrate metabolism</keyword>
<dbReference type="Gene3D" id="3.90.550.10">
    <property type="entry name" value="Spore Coat Polysaccharide Biosynthesis Protein SpsA, Chain A"/>
    <property type="match status" value="1"/>
</dbReference>
<dbReference type="CDD" id="cd02508">
    <property type="entry name" value="ADP_Glucose_PP"/>
    <property type="match status" value="1"/>
</dbReference>
<reference evidence="12" key="2">
    <citation type="submission" date="2020-09" db="EMBL/GenBank/DDBJ databases">
        <authorList>
            <person name="Sun Q."/>
            <person name="Sedlacek I."/>
        </authorList>
    </citation>
    <scope>NUCLEOTIDE SEQUENCE</scope>
    <source>
        <strain evidence="12">CCM 8606</strain>
    </source>
</reference>
<reference evidence="12" key="1">
    <citation type="journal article" date="2014" name="Int. J. Syst. Evol. Microbiol.">
        <title>Complete genome sequence of Corynebacterium casei LMG S-19264T (=DSM 44701T), isolated from a smear-ripened cheese.</title>
        <authorList>
            <consortium name="US DOE Joint Genome Institute (JGI-PGF)"/>
            <person name="Walter F."/>
            <person name="Albersmeier A."/>
            <person name="Kalinowski J."/>
            <person name="Ruckert C."/>
        </authorList>
    </citation>
    <scope>NUCLEOTIDE SEQUENCE</scope>
    <source>
        <strain evidence="12">CCM 8606</strain>
    </source>
</reference>
<feature type="site" description="Could play a key role in the communication between the regulatory and the substrate sites" evidence="9">
    <location>
        <position position="61"/>
    </location>
</feature>
<dbReference type="PROSITE" id="PS00809">
    <property type="entry name" value="ADP_GLC_PYROPHOSPH_2"/>
    <property type="match status" value="1"/>
</dbReference>
<dbReference type="InterPro" id="IPR056818">
    <property type="entry name" value="GlmU/GlgC-like_hexapep"/>
</dbReference>
<dbReference type="InterPro" id="IPR011831">
    <property type="entry name" value="ADP-Glc_PPase"/>
</dbReference>
<name>A0A8J3F1N9_9BIFI</name>
<feature type="site" description="Could play a key role in the communication between the regulatory and the substrate sites" evidence="9">
    <location>
        <position position="98"/>
    </location>
</feature>
<evidence type="ECO:0000256" key="3">
    <source>
        <dbReference type="ARBA" id="ARBA00022679"/>
    </source>
</evidence>
<dbReference type="PANTHER" id="PTHR43523">
    <property type="entry name" value="GLUCOSE-1-PHOSPHATE ADENYLYLTRANSFERASE-RELATED"/>
    <property type="match status" value="1"/>
</dbReference>
<evidence type="ECO:0000259" key="10">
    <source>
        <dbReference type="Pfam" id="PF00483"/>
    </source>
</evidence>
<accession>A0A8J3F1N9</accession>
<dbReference type="NCBIfam" id="NF002023">
    <property type="entry name" value="PRK00844.1"/>
    <property type="match status" value="1"/>
</dbReference>
<evidence type="ECO:0000256" key="6">
    <source>
        <dbReference type="ARBA" id="ARBA00022840"/>
    </source>
</evidence>
<proteinExistence type="inferred from homology"/>
<gene>
    <name evidence="9 12" type="primary">glgC</name>
    <name evidence="12" type="ORF">GCM10007377_06450</name>
</gene>
<evidence type="ECO:0000256" key="5">
    <source>
        <dbReference type="ARBA" id="ARBA00022741"/>
    </source>
</evidence>
<comment type="subunit">
    <text evidence="9">Homotetramer.</text>
</comment>
<evidence type="ECO:0000256" key="4">
    <source>
        <dbReference type="ARBA" id="ARBA00022695"/>
    </source>
</evidence>
<keyword evidence="3 9" id="KW-0808">Transferase</keyword>
<dbReference type="UniPathway" id="UPA00164"/>
<organism evidence="12 13">
    <name type="scientific">Galliscardovia ingluviei</name>
    <dbReference type="NCBI Taxonomy" id="1769422"/>
    <lineage>
        <taxon>Bacteria</taxon>
        <taxon>Bacillati</taxon>
        <taxon>Actinomycetota</taxon>
        <taxon>Actinomycetes</taxon>
        <taxon>Bifidobacteriales</taxon>
        <taxon>Bifidobacteriaceae</taxon>
        <taxon>Galliscardovia</taxon>
    </lineage>
</organism>
<keyword evidence="2 9" id="KW-0321">Glycogen metabolism</keyword>
<evidence type="ECO:0000256" key="9">
    <source>
        <dbReference type="HAMAP-Rule" id="MF_00624"/>
    </source>
</evidence>
<feature type="binding site" evidence="9">
    <location>
        <position position="199"/>
    </location>
    <ligand>
        <name>alpha-D-glucose 1-phosphate</name>
        <dbReference type="ChEBI" id="CHEBI:58601"/>
    </ligand>
</feature>
<protein>
    <recommendedName>
        <fullName evidence="9">Glucose-1-phosphate adenylyltransferase</fullName>
        <ecNumber evidence="9">2.7.7.27</ecNumber>
    </recommendedName>
    <alternativeName>
        <fullName evidence="9">ADP-glucose pyrophosphorylase</fullName>
        <shortName evidence="9">ADPGlc PPase</shortName>
    </alternativeName>
    <alternativeName>
        <fullName evidence="9">ADP-glucose synthase</fullName>
    </alternativeName>
</protein>
<keyword evidence="5 9" id="KW-0547">Nucleotide-binding</keyword>
<evidence type="ECO:0000256" key="1">
    <source>
        <dbReference type="ARBA" id="ARBA00010443"/>
    </source>
</evidence>
<dbReference type="PROSITE" id="PS00808">
    <property type="entry name" value="ADP_GLC_PYROPHOSPH_1"/>
    <property type="match status" value="1"/>
</dbReference>
<evidence type="ECO:0000259" key="11">
    <source>
        <dbReference type="Pfam" id="PF24894"/>
    </source>
</evidence>
<comment type="function">
    <text evidence="9">Involved in the biosynthesis of ADP-glucose, a building block required for the elongation reactions to produce glycogen. Catalyzes the reaction between ATP and alpha-D-glucose 1-phosphate (G1P) to produce pyrophosphate and ADP-Glc.</text>
</comment>
<dbReference type="InterPro" id="IPR011004">
    <property type="entry name" value="Trimer_LpxA-like_sf"/>
</dbReference>
<feature type="domain" description="Nucleotidyl transferase" evidence="10">
    <location>
        <begin position="9"/>
        <end position="278"/>
    </location>
</feature>
<dbReference type="Pfam" id="PF24894">
    <property type="entry name" value="Hexapep_GlmU"/>
    <property type="match status" value="1"/>
</dbReference>
<keyword evidence="13" id="KW-1185">Reference proteome</keyword>
<evidence type="ECO:0000256" key="2">
    <source>
        <dbReference type="ARBA" id="ARBA00022600"/>
    </source>
</evidence>
<feature type="binding site" evidence="9">
    <location>
        <begin position="181"/>
        <end position="182"/>
    </location>
    <ligand>
        <name>alpha-D-glucose 1-phosphate</name>
        <dbReference type="ChEBI" id="CHEBI:58601"/>
    </ligand>
</feature>
<evidence type="ECO:0000256" key="7">
    <source>
        <dbReference type="ARBA" id="ARBA00023056"/>
    </source>
</evidence>
<comment type="pathway">
    <text evidence="9">Glycan biosynthesis; glycogen biosynthesis.</text>
</comment>
<dbReference type="AlphaFoldDB" id="A0A8J3F1N9"/>